<evidence type="ECO:0000313" key="2">
    <source>
        <dbReference type="Proteomes" id="UP001054945"/>
    </source>
</evidence>
<proteinExistence type="predicted"/>
<keyword evidence="2" id="KW-1185">Reference proteome</keyword>
<dbReference type="EMBL" id="BPLR01010677">
    <property type="protein sequence ID" value="GIY40923.1"/>
    <property type="molecule type" value="Genomic_DNA"/>
</dbReference>
<gene>
    <name evidence="1" type="ORF">CEXT_651051</name>
</gene>
<evidence type="ECO:0008006" key="3">
    <source>
        <dbReference type="Google" id="ProtNLM"/>
    </source>
</evidence>
<organism evidence="1 2">
    <name type="scientific">Caerostris extrusa</name>
    <name type="common">Bark spider</name>
    <name type="synonym">Caerostris bankana</name>
    <dbReference type="NCBI Taxonomy" id="172846"/>
    <lineage>
        <taxon>Eukaryota</taxon>
        <taxon>Metazoa</taxon>
        <taxon>Ecdysozoa</taxon>
        <taxon>Arthropoda</taxon>
        <taxon>Chelicerata</taxon>
        <taxon>Arachnida</taxon>
        <taxon>Araneae</taxon>
        <taxon>Araneomorphae</taxon>
        <taxon>Entelegynae</taxon>
        <taxon>Araneoidea</taxon>
        <taxon>Araneidae</taxon>
        <taxon>Caerostris</taxon>
    </lineage>
</organism>
<protein>
    <recommendedName>
        <fullName evidence="3">SET domain-containing protein</fullName>
    </recommendedName>
</protein>
<name>A0AAV4TAD5_CAEEX</name>
<comment type="caution">
    <text evidence="1">The sequence shown here is derived from an EMBL/GenBank/DDBJ whole genome shotgun (WGS) entry which is preliminary data.</text>
</comment>
<dbReference type="AlphaFoldDB" id="A0AAV4TAD5"/>
<reference evidence="1 2" key="1">
    <citation type="submission" date="2021-06" db="EMBL/GenBank/DDBJ databases">
        <title>Caerostris extrusa draft genome.</title>
        <authorList>
            <person name="Kono N."/>
            <person name="Arakawa K."/>
        </authorList>
    </citation>
    <scope>NUCLEOTIDE SEQUENCE [LARGE SCALE GENOMIC DNA]</scope>
</reference>
<accession>A0AAV4TAD5</accession>
<evidence type="ECO:0000313" key="1">
    <source>
        <dbReference type="EMBL" id="GIY40923.1"/>
    </source>
</evidence>
<sequence>MVFGGEKCGIKRDDELVSGEYSPVRICHSHATCDTSIKTGLLSGAPFPDLNPPNCWGDISSRLGVLLWMTHLCAMVFEENAGIKRGDELVSDYSTSNPIQFSMITGISKPNLDSYQFATLLCFEDYGLRIDCPVGTSNYIAFSCRRGHPRVMD</sequence>
<dbReference type="Proteomes" id="UP001054945">
    <property type="component" value="Unassembled WGS sequence"/>
</dbReference>